<protein>
    <submittedName>
        <fullName evidence="1">Uncharacterized protein</fullName>
    </submittedName>
</protein>
<sequence>MFPFTMLVFVRVEEHVGEVSTREFEALTLDQSPPTPDSAHRDLPQIKALALNEAPPKPELSLRSKECDTASSETESEVVEEESEDESDFDLEEEQRKLKEYKERMFDNDFAAQSTTLDASCDKTSAVEHVTEYSGGWDLAPHFEKKNVTEYSGDAEWARRAYITRTKSFLARLDAQRTMVASSRDKPRCGVSDEDIIQNGKKWMSEEVMVAFNEYIGRNDKLKKLNHCFEKLCHQCFNVEYHIKIFHHFNFNVKTKLPSSDDWISRTYFAEVKEIFGEKFYFCCPLESSENGQCYACHNQGADDLRHPSTGGFERGLPDTVFPYM</sequence>
<keyword evidence="2" id="KW-1185">Reference proteome</keyword>
<dbReference type="Proteomes" id="UP001732700">
    <property type="component" value="Chromosome 4C"/>
</dbReference>
<evidence type="ECO:0000313" key="2">
    <source>
        <dbReference type="Proteomes" id="UP001732700"/>
    </source>
</evidence>
<organism evidence="1 2">
    <name type="scientific">Avena sativa</name>
    <name type="common">Oat</name>
    <dbReference type="NCBI Taxonomy" id="4498"/>
    <lineage>
        <taxon>Eukaryota</taxon>
        <taxon>Viridiplantae</taxon>
        <taxon>Streptophyta</taxon>
        <taxon>Embryophyta</taxon>
        <taxon>Tracheophyta</taxon>
        <taxon>Spermatophyta</taxon>
        <taxon>Magnoliopsida</taxon>
        <taxon>Liliopsida</taxon>
        <taxon>Poales</taxon>
        <taxon>Poaceae</taxon>
        <taxon>BOP clade</taxon>
        <taxon>Pooideae</taxon>
        <taxon>Poodae</taxon>
        <taxon>Poeae</taxon>
        <taxon>Poeae Chloroplast Group 1 (Aveneae type)</taxon>
        <taxon>Aveninae</taxon>
        <taxon>Avena</taxon>
    </lineage>
</organism>
<proteinExistence type="predicted"/>
<reference evidence="1" key="1">
    <citation type="submission" date="2021-05" db="EMBL/GenBank/DDBJ databases">
        <authorList>
            <person name="Scholz U."/>
            <person name="Mascher M."/>
            <person name="Fiebig A."/>
        </authorList>
    </citation>
    <scope>NUCLEOTIDE SEQUENCE [LARGE SCALE GENOMIC DNA]</scope>
</reference>
<dbReference type="EnsemblPlants" id="AVESA.00010b.r2.4CG1295200.1">
    <property type="protein sequence ID" value="AVESA.00010b.r2.4CG1295200.1.CDS"/>
    <property type="gene ID" value="AVESA.00010b.r2.4CG1295200"/>
</dbReference>
<reference evidence="1" key="2">
    <citation type="submission" date="2025-09" db="UniProtKB">
        <authorList>
            <consortium name="EnsemblPlants"/>
        </authorList>
    </citation>
    <scope>IDENTIFICATION</scope>
</reference>
<name>A0ACD5WU17_AVESA</name>
<accession>A0ACD5WU17</accession>
<evidence type="ECO:0000313" key="1">
    <source>
        <dbReference type="EnsemblPlants" id="AVESA.00010b.r2.4CG1295200.1.CDS"/>
    </source>
</evidence>